<feature type="region of interest" description="Disordered" evidence="1">
    <location>
        <begin position="123"/>
        <end position="147"/>
    </location>
</feature>
<dbReference type="EMBL" id="KV425965">
    <property type="protein sequence ID" value="KZV94937.1"/>
    <property type="molecule type" value="Genomic_DNA"/>
</dbReference>
<dbReference type="Proteomes" id="UP000077266">
    <property type="component" value="Unassembled WGS sequence"/>
</dbReference>
<accession>A0A165JJM1</accession>
<evidence type="ECO:0000313" key="2">
    <source>
        <dbReference type="EMBL" id="KZV94937.1"/>
    </source>
</evidence>
<dbReference type="InParanoid" id="A0A165JJM1"/>
<protein>
    <submittedName>
        <fullName evidence="2">Uncharacterized protein</fullName>
    </submittedName>
</protein>
<reference evidence="2 3" key="1">
    <citation type="journal article" date="2016" name="Mol. Biol. Evol.">
        <title>Comparative Genomics of Early-Diverging Mushroom-Forming Fungi Provides Insights into the Origins of Lignocellulose Decay Capabilities.</title>
        <authorList>
            <person name="Nagy L.G."/>
            <person name="Riley R."/>
            <person name="Tritt A."/>
            <person name="Adam C."/>
            <person name="Daum C."/>
            <person name="Floudas D."/>
            <person name="Sun H."/>
            <person name="Yadav J.S."/>
            <person name="Pangilinan J."/>
            <person name="Larsson K.H."/>
            <person name="Matsuura K."/>
            <person name="Barry K."/>
            <person name="Labutti K."/>
            <person name="Kuo R."/>
            <person name="Ohm R.A."/>
            <person name="Bhattacharya S.S."/>
            <person name="Shirouzu T."/>
            <person name="Yoshinaga Y."/>
            <person name="Martin F.M."/>
            <person name="Grigoriev I.V."/>
            <person name="Hibbett D.S."/>
        </authorList>
    </citation>
    <scope>NUCLEOTIDE SEQUENCE [LARGE SCALE GENOMIC DNA]</scope>
    <source>
        <strain evidence="2 3">HHB12029</strain>
    </source>
</reference>
<proteinExistence type="predicted"/>
<name>A0A165JJM1_EXIGL</name>
<evidence type="ECO:0000256" key="1">
    <source>
        <dbReference type="SAM" id="MobiDB-lite"/>
    </source>
</evidence>
<gene>
    <name evidence="2" type="ORF">EXIGLDRAFT_494409</name>
</gene>
<organism evidence="2 3">
    <name type="scientific">Exidia glandulosa HHB12029</name>
    <dbReference type="NCBI Taxonomy" id="1314781"/>
    <lineage>
        <taxon>Eukaryota</taxon>
        <taxon>Fungi</taxon>
        <taxon>Dikarya</taxon>
        <taxon>Basidiomycota</taxon>
        <taxon>Agaricomycotina</taxon>
        <taxon>Agaricomycetes</taxon>
        <taxon>Auriculariales</taxon>
        <taxon>Exidiaceae</taxon>
        <taxon>Exidia</taxon>
    </lineage>
</organism>
<dbReference type="AlphaFoldDB" id="A0A165JJM1"/>
<evidence type="ECO:0000313" key="3">
    <source>
        <dbReference type="Proteomes" id="UP000077266"/>
    </source>
</evidence>
<keyword evidence="3" id="KW-1185">Reference proteome</keyword>
<feature type="region of interest" description="Disordered" evidence="1">
    <location>
        <begin position="161"/>
        <end position="196"/>
    </location>
</feature>
<sequence length="196" mass="21013">MVFPANERLREAPRGGTCGTAEPLSGSYAGEPRIVDCDPAFTAHKAMKLFVQPYTLGPTMQAGAEGEVAASRHAAMDRDVAEPARYGEMYPKSESASSARDMAGQDLRWTSVSSFQLNPNAVAFTPGARRDGDTTSSANTPASDAPPVVVEIAAKETERIPLLANEGRNPGPKRKPWSRLWNEKFGKENAPPVVEA</sequence>